<feature type="compositionally biased region" description="Polar residues" evidence="1">
    <location>
        <begin position="128"/>
        <end position="137"/>
    </location>
</feature>
<name>A0ABQ9JQF0_9CUCU</name>
<feature type="compositionally biased region" description="Basic and acidic residues" evidence="1">
    <location>
        <begin position="107"/>
        <end position="118"/>
    </location>
</feature>
<dbReference type="PANTHER" id="PTHR34239">
    <property type="entry name" value="APPLE DOMAIN-CONTAINING PROTEIN"/>
    <property type="match status" value="1"/>
</dbReference>
<accession>A0ABQ9JQF0</accession>
<protein>
    <submittedName>
        <fullName evidence="2">Uncharacterized protein</fullName>
    </submittedName>
</protein>
<feature type="compositionally biased region" description="Basic residues" evidence="1">
    <location>
        <begin position="67"/>
        <end position="85"/>
    </location>
</feature>
<evidence type="ECO:0000313" key="3">
    <source>
        <dbReference type="Proteomes" id="UP001162164"/>
    </source>
</evidence>
<dbReference type="PANTHER" id="PTHR34239:SF2">
    <property type="entry name" value="TRANSPOSABLE ELEMENT P TRANSPOSASE_THAP9 CONSERVED DOMAIN-CONTAINING PROTEIN"/>
    <property type="match status" value="1"/>
</dbReference>
<gene>
    <name evidence="2" type="ORF">NQ317_000609</name>
</gene>
<feature type="region of interest" description="Disordered" evidence="1">
    <location>
        <begin position="34"/>
        <end position="137"/>
    </location>
</feature>
<comment type="caution">
    <text evidence="2">The sequence shown here is derived from an EMBL/GenBank/DDBJ whole genome shotgun (WGS) entry which is preliminary data.</text>
</comment>
<proteinExistence type="predicted"/>
<dbReference type="Proteomes" id="UP001162164">
    <property type="component" value="Unassembled WGS sequence"/>
</dbReference>
<evidence type="ECO:0000313" key="2">
    <source>
        <dbReference type="EMBL" id="KAJ8980493.1"/>
    </source>
</evidence>
<feature type="compositionally biased region" description="Basic residues" evidence="1">
    <location>
        <begin position="330"/>
        <end position="341"/>
    </location>
</feature>
<feature type="region of interest" description="Disordered" evidence="1">
    <location>
        <begin position="330"/>
        <end position="373"/>
    </location>
</feature>
<dbReference type="EMBL" id="JAPWTJ010000257">
    <property type="protein sequence ID" value="KAJ8980493.1"/>
    <property type="molecule type" value="Genomic_DNA"/>
</dbReference>
<reference evidence="2" key="1">
    <citation type="journal article" date="2023" name="Insect Mol. Biol.">
        <title>Genome sequencing provides insights into the evolution of gene families encoding plant cell wall-degrading enzymes in longhorned beetles.</title>
        <authorList>
            <person name="Shin N.R."/>
            <person name="Okamura Y."/>
            <person name="Kirsch R."/>
            <person name="Pauchet Y."/>
        </authorList>
    </citation>
    <scope>NUCLEOTIDE SEQUENCE</scope>
    <source>
        <strain evidence="2">MMC_N1</strain>
    </source>
</reference>
<evidence type="ECO:0000256" key="1">
    <source>
        <dbReference type="SAM" id="MobiDB-lite"/>
    </source>
</evidence>
<organism evidence="2 3">
    <name type="scientific">Molorchus minor</name>
    <dbReference type="NCBI Taxonomy" id="1323400"/>
    <lineage>
        <taxon>Eukaryota</taxon>
        <taxon>Metazoa</taxon>
        <taxon>Ecdysozoa</taxon>
        <taxon>Arthropoda</taxon>
        <taxon>Hexapoda</taxon>
        <taxon>Insecta</taxon>
        <taxon>Pterygota</taxon>
        <taxon>Neoptera</taxon>
        <taxon>Endopterygota</taxon>
        <taxon>Coleoptera</taxon>
        <taxon>Polyphaga</taxon>
        <taxon>Cucujiformia</taxon>
        <taxon>Chrysomeloidea</taxon>
        <taxon>Cerambycidae</taxon>
        <taxon>Lamiinae</taxon>
        <taxon>Monochamini</taxon>
        <taxon>Molorchus</taxon>
    </lineage>
</organism>
<keyword evidence="3" id="KW-1185">Reference proteome</keyword>
<feature type="compositionally biased region" description="Low complexity" evidence="1">
    <location>
        <begin position="86"/>
        <end position="100"/>
    </location>
</feature>
<sequence>MVSPTGVDCHFSLLVCVLSGQHVKQWNTENMRHKRRNYSSSEDENELESARKKLRKAVKQFEAVQGRSKKKKQRRKQERLRRKRASSSSHSSETGTGSESDVSRSSYEMDSHHSERFNSDGSEDSNSREGTSPSQVKKLSSEVLKMIGQQGPSNEALGEAIHEDVARVWSTLLQNGMEAEVVKNLLMKYPPVENCRLVEAPKLNMEVKRAITQQHLERDERLAGVQNQLGAALGAVGKALTFCLEKEGEEWNKLIELLGDAGKLLASVHYAESQSRRVLASAGINKTFKSTLTEVSVDGWLFGENLGERMKTTKALDKTLEDLRIPKAKAKTTTRKPHHLNSKSLPRAYYYQNRGRQSQPRRKRMDAKGEGRTSHRIKRFLRGTFRLKPSMPKYCVTWDPSIVLDYISHLESNKNLSLEVLSRKVVTLMALVTAHRVQTLALVRIQNISVTKEGMEIKIPELIKTSGPSRIQPLLRLPKYEEQPQICVVEALLCYLKKNRNVASTFDK</sequence>